<evidence type="ECO:0000313" key="1">
    <source>
        <dbReference type="EMBL" id="PXX44278.1"/>
    </source>
</evidence>
<proteinExistence type="predicted"/>
<accession>A0A318JUZ0</accession>
<keyword evidence="2" id="KW-1185">Reference proteome</keyword>
<organism evidence="1 2">
    <name type="scientific">Undibacterium pigrum</name>
    <dbReference type="NCBI Taxonomy" id="401470"/>
    <lineage>
        <taxon>Bacteria</taxon>
        <taxon>Pseudomonadati</taxon>
        <taxon>Pseudomonadota</taxon>
        <taxon>Betaproteobacteria</taxon>
        <taxon>Burkholderiales</taxon>
        <taxon>Oxalobacteraceae</taxon>
        <taxon>Undibacterium</taxon>
    </lineage>
</organism>
<dbReference type="RefSeq" id="WP_110255508.1">
    <property type="nucleotide sequence ID" value="NZ_QJKB01000003.1"/>
</dbReference>
<dbReference type="EMBL" id="QJKB01000003">
    <property type="protein sequence ID" value="PXX44278.1"/>
    <property type="molecule type" value="Genomic_DNA"/>
</dbReference>
<gene>
    <name evidence="1" type="ORF">DFR42_103548</name>
</gene>
<comment type="caution">
    <text evidence="1">The sequence shown here is derived from an EMBL/GenBank/DDBJ whole genome shotgun (WGS) entry which is preliminary data.</text>
</comment>
<protein>
    <submittedName>
        <fullName evidence="1">Uncharacterized protein</fullName>
    </submittedName>
</protein>
<dbReference type="OrthoDB" id="9134568at2"/>
<name>A0A318JUZ0_9BURK</name>
<dbReference type="AlphaFoldDB" id="A0A318JUZ0"/>
<reference evidence="1 2" key="1">
    <citation type="submission" date="2018-05" db="EMBL/GenBank/DDBJ databases">
        <title>Genomic Encyclopedia of Type Strains, Phase IV (KMG-IV): sequencing the most valuable type-strain genomes for metagenomic binning, comparative biology and taxonomic classification.</title>
        <authorList>
            <person name="Goeker M."/>
        </authorList>
    </citation>
    <scope>NUCLEOTIDE SEQUENCE [LARGE SCALE GENOMIC DNA]</scope>
    <source>
        <strain evidence="1 2">DSM 19792</strain>
    </source>
</reference>
<evidence type="ECO:0000313" key="2">
    <source>
        <dbReference type="Proteomes" id="UP000247792"/>
    </source>
</evidence>
<dbReference type="Proteomes" id="UP000247792">
    <property type="component" value="Unassembled WGS sequence"/>
</dbReference>
<sequence length="481" mass="53352">MKRRILFEQFPQRREVVEALWAISKGEIAPHDLNKVALDLDSLSLDFANTSVANAYAALAGLVRIIDTLVHWRKAVLEAGPDADRFLRSAHERYILWETEYREKSAASDLIAAAASIPSLTTISEIALIAKLVAIVPLPLGIFEAEKLPSWAAERFGPERPSEEPVDLTVAFLKFQIDGRAAIELQHLAPGEVHDFEIEVRVSRWPAEQEELCLTPISVEPKSTYDFPTFSFVKPSGKPPYTMHQRGRAIVLLPQGMHARPFEFKYTAEFLPVRGEQPVAIVGHRTLLIEGTDISKFQVCGYPILDKKLFKIRDALRRRGGIAQNETADTLLLLAPLCNLAGRSVQDADFSGTWTEADFQIHVRSEMRRNVLIGSDLDEHAYAAGGITDLSFRGIPIELKVQKSLITNVDECEKFFAQTASYAVAKGKRTAILCVLDTGKKSTSPRSLDSLLDVRMHTDSGVTICVLVIQGNLAKPSSLSR</sequence>